<evidence type="ECO:0000313" key="3">
    <source>
        <dbReference type="Proteomes" id="UP000029665"/>
    </source>
</evidence>
<evidence type="ECO:0008006" key="4">
    <source>
        <dbReference type="Google" id="ProtNLM"/>
    </source>
</evidence>
<evidence type="ECO:0000256" key="1">
    <source>
        <dbReference type="SAM" id="Phobius"/>
    </source>
</evidence>
<dbReference type="Proteomes" id="UP000029665">
    <property type="component" value="Unassembled WGS sequence"/>
</dbReference>
<sequence length="266" mass="28452">MLRALGIKTSNSGGFPDVDAGTKQALLSVVQVWLDRLQAMAVVTTFFVSIDSMLYGYATASLPSDSSMLSNVDVLKSATLGGSIILHACASVLAYLASFVLIRYRLDDAEQQVQHPKPSASAAAAAEVQHATTPMHVHATSASDFPKMKSADFALPVQALSQDFRSLVSVYQIRPFWFLASRPVPWKTGPENPHPTADECALHTLQSMIQTLTKVHTVVAILTNIGFILALIGTITYFWTSLPLALGTFASVCLGVSLVAGVFAII</sequence>
<dbReference type="AlphaFoldDB" id="A0A060SY84"/>
<protein>
    <recommendedName>
        <fullName evidence="4">Transmembrane protein</fullName>
    </recommendedName>
</protein>
<gene>
    <name evidence="2" type="ORF">BN946_scf184912.g7</name>
</gene>
<dbReference type="EMBL" id="CCBP010000457">
    <property type="protein sequence ID" value="CDO77508.1"/>
    <property type="molecule type" value="Genomic_DNA"/>
</dbReference>
<keyword evidence="1" id="KW-0812">Transmembrane</keyword>
<feature type="transmembrane region" description="Helical" evidence="1">
    <location>
        <begin position="37"/>
        <end position="58"/>
    </location>
</feature>
<comment type="caution">
    <text evidence="2">The sequence shown here is derived from an EMBL/GenBank/DDBJ whole genome shotgun (WGS) entry which is preliminary data.</text>
</comment>
<feature type="transmembrane region" description="Helical" evidence="1">
    <location>
        <begin position="218"/>
        <end position="239"/>
    </location>
</feature>
<name>A0A060SY84_PYCCI</name>
<proteinExistence type="predicted"/>
<dbReference type="OMA" id="ADECALH"/>
<dbReference type="HOGENOM" id="CLU_065000_0_0_1"/>
<feature type="transmembrane region" description="Helical" evidence="1">
    <location>
        <begin position="78"/>
        <end position="102"/>
    </location>
</feature>
<keyword evidence="1" id="KW-1133">Transmembrane helix</keyword>
<accession>A0A060SY84</accession>
<keyword evidence="3" id="KW-1185">Reference proteome</keyword>
<organism evidence="2 3">
    <name type="scientific">Pycnoporus cinnabarinus</name>
    <name type="common">Cinnabar-red polypore</name>
    <name type="synonym">Trametes cinnabarina</name>
    <dbReference type="NCBI Taxonomy" id="5643"/>
    <lineage>
        <taxon>Eukaryota</taxon>
        <taxon>Fungi</taxon>
        <taxon>Dikarya</taxon>
        <taxon>Basidiomycota</taxon>
        <taxon>Agaricomycotina</taxon>
        <taxon>Agaricomycetes</taxon>
        <taxon>Polyporales</taxon>
        <taxon>Polyporaceae</taxon>
        <taxon>Trametes</taxon>
    </lineage>
</organism>
<feature type="transmembrane region" description="Helical" evidence="1">
    <location>
        <begin position="245"/>
        <end position="265"/>
    </location>
</feature>
<evidence type="ECO:0000313" key="2">
    <source>
        <dbReference type="EMBL" id="CDO77508.1"/>
    </source>
</evidence>
<reference evidence="2" key="1">
    <citation type="submission" date="2014-01" db="EMBL/GenBank/DDBJ databases">
        <title>The genome of the white-rot fungus Pycnoporus cinnabarinus: a basidiomycete model with a versatile arsenal for lignocellulosic biomass breakdown.</title>
        <authorList>
            <person name="Levasseur A."/>
            <person name="Lomascolo A."/>
            <person name="Ruiz-Duenas F.J."/>
            <person name="Uzan E."/>
            <person name="Piumi F."/>
            <person name="Kues U."/>
            <person name="Ram A.F.J."/>
            <person name="Murat C."/>
            <person name="Haon M."/>
            <person name="Benoit I."/>
            <person name="Arfi Y."/>
            <person name="Chevret D."/>
            <person name="Drula E."/>
            <person name="Kwon M.J."/>
            <person name="Gouret P."/>
            <person name="Lesage-Meessen L."/>
            <person name="Lombard V."/>
            <person name="Mariette J."/>
            <person name="Noirot C."/>
            <person name="Park J."/>
            <person name="Patyshakuliyeva A."/>
            <person name="Wieneger R.A.B."/>
            <person name="Wosten H.A.B."/>
            <person name="Martin F."/>
            <person name="Coutinho P.M."/>
            <person name="de Vries R."/>
            <person name="Martinez A.T."/>
            <person name="Klopp C."/>
            <person name="Pontarotti P."/>
            <person name="Henrissat B."/>
            <person name="Record E."/>
        </authorList>
    </citation>
    <scope>NUCLEOTIDE SEQUENCE [LARGE SCALE GENOMIC DNA]</scope>
    <source>
        <strain evidence="2">BRFM137</strain>
    </source>
</reference>
<keyword evidence="1" id="KW-0472">Membrane</keyword>
<dbReference type="OrthoDB" id="2653987at2759"/>